<dbReference type="PANTHER" id="PTHR30572:SF4">
    <property type="entry name" value="ABC TRANSPORTER PERMEASE YTRF"/>
    <property type="match status" value="1"/>
</dbReference>
<dbReference type="GO" id="GO:0022857">
    <property type="term" value="F:transmembrane transporter activity"/>
    <property type="evidence" value="ECO:0007669"/>
    <property type="project" value="TreeGrafter"/>
</dbReference>
<comment type="similarity">
    <text evidence="6">Belongs to the ABC-4 integral membrane protein family.</text>
</comment>
<dbReference type="Pfam" id="PF12704">
    <property type="entry name" value="MacB_PCD"/>
    <property type="match status" value="1"/>
</dbReference>
<organism evidence="10 11">
    <name type="scientific">Candidatus Protofrankia californiensis</name>
    <dbReference type="NCBI Taxonomy" id="1839754"/>
    <lineage>
        <taxon>Bacteria</taxon>
        <taxon>Bacillati</taxon>
        <taxon>Actinomycetota</taxon>
        <taxon>Actinomycetes</taxon>
        <taxon>Frankiales</taxon>
        <taxon>Frankiaceae</taxon>
        <taxon>Protofrankia</taxon>
    </lineage>
</organism>
<keyword evidence="5 7" id="KW-0472">Membrane</keyword>
<dbReference type="InterPro" id="IPR025857">
    <property type="entry name" value="MacB_PCD"/>
</dbReference>
<keyword evidence="3 7" id="KW-0812">Transmembrane</keyword>
<feature type="transmembrane region" description="Helical" evidence="7">
    <location>
        <begin position="21"/>
        <end position="42"/>
    </location>
</feature>
<accession>A0A1C3PGF4</accession>
<comment type="subcellular location">
    <subcellularLocation>
        <location evidence="1">Cell membrane</location>
        <topology evidence="1">Multi-pass membrane protein</topology>
    </subcellularLocation>
</comment>
<dbReference type="PANTHER" id="PTHR30572">
    <property type="entry name" value="MEMBRANE COMPONENT OF TRANSPORTER-RELATED"/>
    <property type="match status" value="1"/>
</dbReference>
<dbReference type="Proteomes" id="UP000199013">
    <property type="component" value="Unassembled WGS sequence"/>
</dbReference>
<dbReference type="Pfam" id="PF02687">
    <property type="entry name" value="FtsX"/>
    <property type="match status" value="1"/>
</dbReference>
<evidence type="ECO:0000313" key="10">
    <source>
        <dbReference type="EMBL" id="SBW28933.1"/>
    </source>
</evidence>
<protein>
    <submittedName>
        <fullName evidence="10">Uncharacterized protein</fullName>
    </submittedName>
</protein>
<feature type="domain" description="MacB-like periplasmic core" evidence="9">
    <location>
        <begin position="21"/>
        <end position="248"/>
    </location>
</feature>
<evidence type="ECO:0000256" key="3">
    <source>
        <dbReference type="ARBA" id="ARBA00022692"/>
    </source>
</evidence>
<proteinExistence type="inferred from homology"/>
<feature type="transmembrane region" description="Helical" evidence="7">
    <location>
        <begin position="371"/>
        <end position="393"/>
    </location>
</feature>
<evidence type="ECO:0000256" key="5">
    <source>
        <dbReference type="ARBA" id="ARBA00023136"/>
    </source>
</evidence>
<gene>
    <name evidence="10" type="ORF">FDG2_6207</name>
</gene>
<feature type="transmembrane region" description="Helical" evidence="7">
    <location>
        <begin position="341"/>
        <end position="365"/>
    </location>
</feature>
<reference evidence="11" key="1">
    <citation type="submission" date="2016-02" db="EMBL/GenBank/DDBJ databases">
        <authorList>
            <person name="Wibberg D."/>
        </authorList>
    </citation>
    <scope>NUCLEOTIDE SEQUENCE [LARGE SCALE GENOMIC DNA]</scope>
</reference>
<evidence type="ECO:0000256" key="1">
    <source>
        <dbReference type="ARBA" id="ARBA00004651"/>
    </source>
</evidence>
<evidence type="ECO:0000259" key="8">
    <source>
        <dbReference type="Pfam" id="PF02687"/>
    </source>
</evidence>
<feature type="transmembrane region" description="Helical" evidence="7">
    <location>
        <begin position="286"/>
        <end position="311"/>
    </location>
</feature>
<dbReference type="GO" id="GO:0005886">
    <property type="term" value="C:plasma membrane"/>
    <property type="evidence" value="ECO:0007669"/>
    <property type="project" value="UniProtKB-SubCell"/>
</dbReference>
<dbReference type="EMBL" id="FLUV01002559">
    <property type="protein sequence ID" value="SBW28933.1"/>
    <property type="molecule type" value="Genomic_DNA"/>
</dbReference>
<feature type="domain" description="ABC3 transporter permease C-terminal" evidence="8">
    <location>
        <begin position="291"/>
        <end position="402"/>
    </location>
</feature>
<evidence type="ECO:0000313" key="11">
    <source>
        <dbReference type="Proteomes" id="UP000199013"/>
    </source>
</evidence>
<sequence length="410" mass="41681">MSWLETLRIGLEAVRTHRSRSALTVLGILIGIAAVILTVGLGQGAQNQVRDQINSLGSNLLVVTPGSTTSSNGIRGGFGSASTLTVQDAEALASKDVAPDIAAVAPASQRSLSLTAGTSNWTTTVVGTTPDWLSVRARKINSGRFITSQDVTSHAAVVVLAATTAEQLFGGRNPIGATVAVSGVSMQVVGTLTAAGSSATANEDDQAILPISTAANRVFGGATRSSVQNIYLEASSSKTLSAAYQEANNTLLALHRISTPTGADFTIASQQSILSAATSVDRTLTVLLGGIAAISLLVGGIGVMNIMLVSVTERIREIGLRKALGAPPRVIRRQFLVEASVLGLAGGLAGTALGLVGAALLPHLISQRIDISLPATVGAIIVAVGIGVGFGVYPASRAARLAPIDALRSE</sequence>
<evidence type="ECO:0000256" key="4">
    <source>
        <dbReference type="ARBA" id="ARBA00022989"/>
    </source>
</evidence>
<name>A0A1C3PGF4_9ACTN</name>
<keyword evidence="11" id="KW-1185">Reference proteome</keyword>
<evidence type="ECO:0000259" key="9">
    <source>
        <dbReference type="Pfam" id="PF12704"/>
    </source>
</evidence>
<dbReference type="InterPro" id="IPR003838">
    <property type="entry name" value="ABC3_permease_C"/>
</dbReference>
<evidence type="ECO:0000256" key="6">
    <source>
        <dbReference type="ARBA" id="ARBA00038076"/>
    </source>
</evidence>
<keyword evidence="4 7" id="KW-1133">Transmembrane helix</keyword>
<keyword evidence="2" id="KW-1003">Cell membrane</keyword>
<evidence type="ECO:0000256" key="7">
    <source>
        <dbReference type="SAM" id="Phobius"/>
    </source>
</evidence>
<evidence type="ECO:0000256" key="2">
    <source>
        <dbReference type="ARBA" id="ARBA00022475"/>
    </source>
</evidence>
<dbReference type="InterPro" id="IPR050250">
    <property type="entry name" value="Macrolide_Exporter_MacB"/>
</dbReference>
<dbReference type="AlphaFoldDB" id="A0A1C3PGF4"/>